<keyword evidence="3" id="KW-1185">Reference proteome</keyword>
<accession>A0A0C3BP11</accession>
<dbReference type="EMBL" id="KN824277">
    <property type="protein sequence ID" value="KIM33834.1"/>
    <property type="molecule type" value="Genomic_DNA"/>
</dbReference>
<evidence type="ECO:0000313" key="1">
    <source>
        <dbReference type="EMBL" id="KIM33827.1"/>
    </source>
</evidence>
<sequence>MSSITAQRMALLKDQECTYANARMAAIANALTHKYALVRTHESLALIHILSADCLLNPGAKRLTAFDIHISAVVYGATARPGQFSISHTYRSFIAYDLVALFSSPSTFPAGSSPQIITPPAHWLAALKTLETRAAEPGRGGIEALLSIFADDTAINALVRASIAMSPTVSQAPSTTAVFQGCAPRKSSFALVNDRRMSAH</sequence>
<reference evidence="2" key="3">
    <citation type="submission" date="2015-02" db="EMBL/GenBank/DDBJ databases">
        <title>Evolutionary Origins and Diversification of the Mycorrhizal Mutualists.</title>
        <authorList>
            <consortium name="DOE Joint Genome Institute"/>
            <consortium name="Mycorrhizal Genomics Consortium"/>
            <person name="Kohler A."/>
            <person name="Kuo A."/>
            <person name="Nagy L.G."/>
            <person name="Floudas D."/>
            <person name="Copeland A."/>
            <person name="Barry K.W."/>
            <person name="Cichocki N."/>
            <person name="Veneault-Fourrey C."/>
            <person name="LaButti K."/>
            <person name="Lindquist E.A."/>
            <person name="Lipzen A."/>
            <person name="Lundell T."/>
            <person name="Morin E."/>
            <person name="Murat C."/>
            <person name="Riley R."/>
            <person name="Ohm R."/>
            <person name="Sun H."/>
            <person name="Tunlid A."/>
            <person name="Henrissat B."/>
            <person name="Grigoriev I.V."/>
            <person name="Hibbett D.S."/>
            <person name="Martin F."/>
        </authorList>
    </citation>
    <scope>NUCLEOTIDE SEQUENCE</scope>
    <source>
        <strain evidence="2">MAFF 305830</strain>
    </source>
</reference>
<name>A0A0C3BP11_SERVB</name>
<proteinExistence type="predicted"/>
<evidence type="ECO:0000313" key="2">
    <source>
        <dbReference type="EMBL" id="KIM33834.1"/>
    </source>
</evidence>
<protein>
    <submittedName>
        <fullName evidence="2">Uncharacterized protein</fullName>
    </submittedName>
</protein>
<organism evidence="2 3">
    <name type="scientific">Serendipita vermifera MAFF 305830</name>
    <dbReference type="NCBI Taxonomy" id="933852"/>
    <lineage>
        <taxon>Eukaryota</taxon>
        <taxon>Fungi</taxon>
        <taxon>Dikarya</taxon>
        <taxon>Basidiomycota</taxon>
        <taxon>Agaricomycotina</taxon>
        <taxon>Agaricomycetes</taxon>
        <taxon>Sebacinales</taxon>
        <taxon>Serendipitaceae</taxon>
        <taxon>Serendipita</taxon>
    </lineage>
</organism>
<reference evidence="3" key="2">
    <citation type="submission" date="2015-01" db="EMBL/GenBank/DDBJ databases">
        <title>Evolutionary Origins and Diversification of the Mycorrhizal Mutualists.</title>
        <authorList>
            <consortium name="DOE Joint Genome Institute"/>
            <consortium name="Mycorrhizal Genomics Consortium"/>
            <person name="Kohler A."/>
            <person name="Kuo A."/>
            <person name="Nagy L.G."/>
            <person name="Floudas D."/>
            <person name="Copeland A."/>
            <person name="Barry K.W."/>
            <person name="Cichocki N."/>
            <person name="Veneault-Fourrey C."/>
            <person name="LaButti K."/>
            <person name="Lindquist E.A."/>
            <person name="Lipzen A."/>
            <person name="Lundell T."/>
            <person name="Morin E."/>
            <person name="Murat C."/>
            <person name="Riley R."/>
            <person name="Ohm R."/>
            <person name="Sun H."/>
            <person name="Tunlid A."/>
            <person name="Henrissat B."/>
            <person name="Grigoriev I.V."/>
            <person name="Hibbett D.S."/>
            <person name="Martin F."/>
        </authorList>
    </citation>
    <scope>NUCLEOTIDE SEQUENCE [LARGE SCALE GENOMIC DNA]</scope>
    <source>
        <strain evidence="1 3">MAFF 305830</strain>
    </source>
</reference>
<dbReference type="HOGENOM" id="CLU_083955_0_0_1"/>
<dbReference type="EMBL" id="KN824277">
    <property type="protein sequence ID" value="KIM33827.1"/>
    <property type="molecule type" value="Genomic_DNA"/>
</dbReference>
<evidence type="ECO:0000313" key="3">
    <source>
        <dbReference type="Proteomes" id="UP000054097"/>
    </source>
</evidence>
<dbReference type="OrthoDB" id="3142369at2759"/>
<dbReference type="Proteomes" id="UP000054097">
    <property type="component" value="Unassembled WGS sequence"/>
</dbReference>
<reference evidence="2 3" key="1">
    <citation type="submission" date="2014-04" db="EMBL/GenBank/DDBJ databases">
        <authorList>
            <consortium name="DOE Joint Genome Institute"/>
            <person name="Kuo A."/>
            <person name="Zuccaro A."/>
            <person name="Kohler A."/>
            <person name="Nagy L.G."/>
            <person name="Floudas D."/>
            <person name="Copeland A."/>
            <person name="Barry K.W."/>
            <person name="Cichocki N."/>
            <person name="Veneault-Fourrey C."/>
            <person name="LaButti K."/>
            <person name="Lindquist E.A."/>
            <person name="Lipzen A."/>
            <person name="Lundell T."/>
            <person name="Morin E."/>
            <person name="Murat C."/>
            <person name="Sun H."/>
            <person name="Tunlid A."/>
            <person name="Henrissat B."/>
            <person name="Grigoriev I.V."/>
            <person name="Hibbett D.S."/>
            <person name="Martin F."/>
            <person name="Nordberg H.P."/>
            <person name="Cantor M.N."/>
            <person name="Hua S.X."/>
        </authorList>
    </citation>
    <scope>NUCLEOTIDE SEQUENCE [LARGE SCALE GENOMIC DNA]</scope>
    <source>
        <strain evidence="2 3">MAFF 305830</strain>
    </source>
</reference>
<gene>
    <name evidence="1" type="ORF">M408DRAFT_18827</name>
    <name evidence="2" type="ORF">M408DRAFT_325419</name>
</gene>
<dbReference type="AlphaFoldDB" id="A0A0C3BP11"/>